<organism evidence="3 4">
    <name type="scientific">Streptomyces lasalocidi</name>
    <name type="common">Streptomyces lasaliensis</name>
    <dbReference type="NCBI Taxonomy" id="324833"/>
    <lineage>
        <taxon>Bacteria</taxon>
        <taxon>Bacillati</taxon>
        <taxon>Actinomycetota</taxon>
        <taxon>Actinomycetes</taxon>
        <taxon>Kitasatosporales</taxon>
        <taxon>Streptomycetaceae</taxon>
        <taxon>Streptomyces</taxon>
    </lineage>
</organism>
<dbReference type="RefSeq" id="WP_137306094.1">
    <property type="nucleotide sequence ID" value="NZ_SZNQ01000001.1"/>
</dbReference>
<reference evidence="3 4" key="1">
    <citation type="submission" date="2019-04" db="EMBL/GenBank/DDBJ databases">
        <title>Streptomyces lasaliensis sp. nov., an Actinomycete isolated from soil which produces the polyether antibiotic lasalocid.</title>
        <authorList>
            <person name="Erwin G."/>
            <person name="Haber C."/>
        </authorList>
    </citation>
    <scope>NUCLEOTIDE SEQUENCE [LARGE SCALE GENOMIC DNA]</scope>
    <source>
        <strain evidence="3 4">X-537</strain>
    </source>
</reference>
<feature type="region of interest" description="Disordered" evidence="1">
    <location>
        <begin position="74"/>
        <end position="93"/>
    </location>
</feature>
<protein>
    <recommendedName>
        <fullName evidence="5">Nuclear transport factor 2 family protein</fullName>
    </recommendedName>
</protein>
<accession>A0A4V6AWU1</accession>
<evidence type="ECO:0000256" key="2">
    <source>
        <dbReference type="SAM" id="SignalP"/>
    </source>
</evidence>
<dbReference type="Proteomes" id="UP000305929">
    <property type="component" value="Unassembled WGS sequence"/>
</dbReference>
<keyword evidence="2" id="KW-0732">Signal</keyword>
<name>A0A4V6AWU1_STRLS</name>
<feature type="signal peptide" evidence="2">
    <location>
        <begin position="1"/>
        <end position="24"/>
    </location>
</feature>
<evidence type="ECO:0000256" key="1">
    <source>
        <dbReference type="SAM" id="MobiDB-lite"/>
    </source>
</evidence>
<dbReference type="AlphaFoldDB" id="A0A4V6AWU1"/>
<feature type="chain" id="PRO_5039313587" description="Nuclear transport factor 2 family protein" evidence="2">
    <location>
        <begin position="25"/>
        <end position="195"/>
    </location>
</feature>
<dbReference type="PROSITE" id="PS51257">
    <property type="entry name" value="PROKAR_LIPOPROTEIN"/>
    <property type="match status" value="1"/>
</dbReference>
<evidence type="ECO:0008006" key="5">
    <source>
        <dbReference type="Google" id="ProtNLM"/>
    </source>
</evidence>
<dbReference type="OrthoDB" id="6717945at2"/>
<dbReference type="EMBL" id="SZNQ01000001">
    <property type="protein sequence ID" value="TKS99972.1"/>
    <property type="molecule type" value="Genomic_DNA"/>
</dbReference>
<comment type="caution">
    <text evidence="3">The sequence shown here is derived from an EMBL/GenBank/DDBJ whole genome shotgun (WGS) entry which is preliminary data.</text>
</comment>
<evidence type="ECO:0000313" key="3">
    <source>
        <dbReference type="EMBL" id="TKS99972.1"/>
    </source>
</evidence>
<feature type="region of interest" description="Disordered" evidence="1">
    <location>
        <begin position="24"/>
        <end position="68"/>
    </location>
</feature>
<sequence length="195" mass="20414">MSWTRALPAALAVCVLLLTGSVGCDSGGDRHTNQQQGRQESREGRPSPGSQGAGESAAPAGKVLEDTDEDGRHYRQVDGARAPEVGIEVQPDSDGSWDVRLTLRHFRLSPQGTPARAVAGRGFARLYVDHTPVADLRTPAHRIPAGYLPHGTHQVTARLYADDGTGWAVDGKPVQRTADITASGQGAPAPGGPAS</sequence>
<gene>
    <name evidence="3" type="ORF">E4U91_07470</name>
</gene>
<proteinExistence type="predicted"/>
<keyword evidence="4" id="KW-1185">Reference proteome</keyword>
<evidence type="ECO:0000313" key="4">
    <source>
        <dbReference type="Proteomes" id="UP000305929"/>
    </source>
</evidence>